<dbReference type="Proteomes" id="UP000361468">
    <property type="component" value="Unassembled WGS sequence"/>
</dbReference>
<evidence type="ECO:0000313" key="1">
    <source>
        <dbReference type="EMBL" id="VVE65782.1"/>
    </source>
</evidence>
<sequence>MTITLQKVYIDYHAKEKYARTLLGQLDWFCRIADFDPKTGLALPQALTGFLAKVTQPANDLLVLDRLWRITEHSRASVERLFRSLNESPRREQALLAVHSVRELDANSFIKLSNRPGRTIREKLAGKPYMQAVRRFQSIDLPENRLLKAFVRHLAELLELRRDYLGHEDELLQTIQSWLRSDEAQVIGKWDNLPPNNTLLAHRDYRHVWDAWRWLQTIDEDISSDLSQLDAREKTMRLWQQCAQMWSEGKHLFVEMPLLFDYEKFEILPWTSKPPLFKEVKQKIHRHVHQSTSTEPICIDLTVLHPRYASGDRKGAQSLADAFLWQRWQREDEAVGIELFGADAVWVHPDATTISATDLFFAKDNTTELFDHAARVFTIRLSEAFKNDTFIWLAPDFLNDFELEVIRRNLNARFLDAEPLPRSVAAVFAQADPAKITGEGYSIVVVDSIGGKTTATKVVAKFDKDLAKRLPITKGFYWERCPPVVIPGGETEMPTGCGYDIATLDAKEQWRDATRPTRPPFIEAVYLKRVPDIGNFAFCINLTESPVMGGIHLHALQQQVADIPLWRDQIPELSIKVMKDGRQQRFQLVSRGTTVKPTRSKPVSIPVEEAFTLPDGRLHYSFPLYIGDDANDLGFSARLDSPAFPLKNKAECELNLTFEYGADDPYKLVFTPRDDSFPPVRATWRRTEEILITDAPAPEYPHPMSWAELRSFPDTKNGGTMDLIGKLSATSANFARWLEWNDEKAWNNITKSIKGWCRFLVIQIWRDGRSAKEDSMLSETVQEFRHSLARVLAAEEKTTSDIRFLECCMHKDAPSDCVDWIFEQISNGNIREKRAAGFSLGDVSEHWQKDLFSRLVANPTNDALRVFSYAIWREQEFVEKFSLVDLRTIMNALTIMLGNIKQCPPRKDEWTSRNWIRATTEPLELLLGLLRTRASSTPEIKMLLQPHQKITKELAKQVERVTELVAQSNISLPSRVQINIEKPEGDRTPDLLYALRLYLTGDDGANAIHVSSVSDSDHD</sequence>
<protein>
    <recommendedName>
        <fullName evidence="3">DUF2357 domain-containing protein</fullName>
    </recommendedName>
</protein>
<evidence type="ECO:0000313" key="2">
    <source>
        <dbReference type="Proteomes" id="UP000361468"/>
    </source>
</evidence>
<gene>
    <name evidence="1" type="ORF">PPN31119_01982</name>
</gene>
<accession>A0ABY6WIQ8</accession>
<comment type="caution">
    <text evidence="1">The sequence shown here is derived from an EMBL/GenBank/DDBJ whole genome shotgun (WGS) entry which is preliminary data.</text>
</comment>
<reference evidence="1 2" key="1">
    <citation type="submission" date="2019-08" db="EMBL/GenBank/DDBJ databases">
        <authorList>
            <person name="Peeters C."/>
        </authorList>
    </citation>
    <scope>NUCLEOTIDE SEQUENCE [LARGE SCALE GENOMIC DNA]</scope>
    <source>
        <strain evidence="1 2">LMG 31119</strain>
    </source>
</reference>
<keyword evidence="2" id="KW-1185">Reference proteome</keyword>
<dbReference type="RefSeq" id="WP_150646073.1">
    <property type="nucleotide sequence ID" value="NZ_CABPSO010000005.1"/>
</dbReference>
<organism evidence="1 2">
    <name type="scientific">Pandoraea pnomenusa</name>
    <dbReference type="NCBI Taxonomy" id="93220"/>
    <lineage>
        <taxon>Bacteria</taxon>
        <taxon>Pseudomonadati</taxon>
        <taxon>Pseudomonadota</taxon>
        <taxon>Betaproteobacteria</taxon>
        <taxon>Burkholderiales</taxon>
        <taxon>Burkholderiaceae</taxon>
        <taxon>Pandoraea</taxon>
    </lineage>
</organism>
<evidence type="ECO:0008006" key="3">
    <source>
        <dbReference type="Google" id="ProtNLM"/>
    </source>
</evidence>
<proteinExistence type="predicted"/>
<name>A0ABY6WIQ8_9BURK</name>
<dbReference type="EMBL" id="CABPSO010000005">
    <property type="protein sequence ID" value="VVE65782.1"/>
    <property type="molecule type" value="Genomic_DNA"/>
</dbReference>